<keyword evidence="4" id="KW-1185">Reference proteome</keyword>
<evidence type="ECO:0000313" key="3">
    <source>
        <dbReference type="EMBL" id="CAK0911994.1"/>
    </source>
</evidence>
<dbReference type="EMBL" id="CAUYUJ010022684">
    <property type="protein sequence ID" value="CAK0911994.1"/>
    <property type="molecule type" value="Genomic_DNA"/>
</dbReference>
<feature type="compositionally biased region" description="Pro residues" evidence="2">
    <location>
        <begin position="223"/>
        <end position="237"/>
    </location>
</feature>
<evidence type="ECO:0000256" key="1">
    <source>
        <dbReference type="SAM" id="Coils"/>
    </source>
</evidence>
<feature type="region of interest" description="Disordered" evidence="2">
    <location>
        <begin position="222"/>
        <end position="242"/>
    </location>
</feature>
<sequence>HKLFEPAQLDKIVRVSNEDFEVCKELLSPSQRARVVAQRALAAGDPRAVQRHAQALLDDLKKQIAHVSKQIEKVEPVVQSKVLELVKLKDNLASLEGQERVASAKASAAWAQCAAGGAGAVDATGTALSADDPAFALLMQFQSLDAGLARSLRSLLETRDTLLVPAHPDDDAATDDGYESDDLDDLSGDGNAMEDAPPGEARAEPAPADARDVEAAALAVFGRPPPESPFAPGPRPDPSAGQAKEWTMLTANVGGQLGLDAYLCECIAGGVLLVQETRIPVSSVEPTEARLRQIGWSASLTAALPTPGNPTGGLITATPRRIGLGVLESIPPALQPARASIHHVGGMIRGGFLVVNLYLVHSVGVNGVNWNILCRVGRPLKAAGMAFVIGGDWNIHHADMQQTGWVDAMDAVIVAPDGGTRRPAMRCIDFFVVSRAIAGAARAEIVQYVPIAHHYPVRLVFPRVEPVAEVKFVKLPKRFPLERPIGCLGPPVEGRWEPVAAACSDPNVSAQDKWSSFLRAAEDE</sequence>
<comment type="caution">
    <text evidence="3">The sequence shown here is derived from an EMBL/GenBank/DDBJ whole genome shotgun (WGS) entry which is preliminary data.</text>
</comment>
<organism evidence="3 4">
    <name type="scientific">Prorocentrum cordatum</name>
    <dbReference type="NCBI Taxonomy" id="2364126"/>
    <lineage>
        <taxon>Eukaryota</taxon>
        <taxon>Sar</taxon>
        <taxon>Alveolata</taxon>
        <taxon>Dinophyceae</taxon>
        <taxon>Prorocentrales</taxon>
        <taxon>Prorocentraceae</taxon>
        <taxon>Prorocentrum</taxon>
    </lineage>
</organism>
<evidence type="ECO:0000256" key="2">
    <source>
        <dbReference type="SAM" id="MobiDB-lite"/>
    </source>
</evidence>
<feature type="region of interest" description="Disordered" evidence="2">
    <location>
        <begin position="165"/>
        <end position="209"/>
    </location>
</feature>
<name>A0ABN9YGL2_9DINO</name>
<keyword evidence="1" id="KW-0175">Coiled coil</keyword>
<dbReference type="InterPro" id="IPR036691">
    <property type="entry name" value="Endo/exonu/phosph_ase_sf"/>
</dbReference>
<feature type="non-terminal residue" evidence="3">
    <location>
        <position position="524"/>
    </location>
</feature>
<protein>
    <recommendedName>
        <fullName evidence="5">Endonuclease/exonuclease/phosphatase domain-containing protein</fullName>
    </recommendedName>
</protein>
<gene>
    <name evidence="3" type="ORF">PCOR1329_LOCUS85698</name>
</gene>
<feature type="compositionally biased region" description="Low complexity" evidence="2">
    <location>
        <begin position="188"/>
        <end position="208"/>
    </location>
</feature>
<reference evidence="3" key="1">
    <citation type="submission" date="2023-10" db="EMBL/GenBank/DDBJ databases">
        <authorList>
            <person name="Chen Y."/>
            <person name="Shah S."/>
            <person name="Dougan E. K."/>
            <person name="Thang M."/>
            <person name="Chan C."/>
        </authorList>
    </citation>
    <scope>NUCLEOTIDE SEQUENCE [LARGE SCALE GENOMIC DNA]</scope>
</reference>
<feature type="coiled-coil region" evidence="1">
    <location>
        <begin position="78"/>
        <end position="105"/>
    </location>
</feature>
<evidence type="ECO:0008006" key="5">
    <source>
        <dbReference type="Google" id="ProtNLM"/>
    </source>
</evidence>
<feature type="compositionally biased region" description="Acidic residues" evidence="2">
    <location>
        <begin position="171"/>
        <end position="187"/>
    </location>
</feature>
<evidence type="ECO:0000313" key="4">
    <source>
        <dbReference type="Proteomes" id="UP001189429"/>
    </source>
</evidence>
<dbReference type="Proteomes" id="UP001189429">
    <property type="component" value="Unassembled WGS sequence"/>
</dbReference>
<proteinExistence type="predicted"/>
<dbReference type="SUPFAM" id="SSF56219">
    <property type="entry name" value="DNase I-like"/>
    <property type="match status" value="1"/>
</dbReference>
<feature type="non-terminal residue" evidence="3">
    <location>
        <position position="1"/>
    </location>
</feature>
<accession>A0ABN9YGL2</accession>